<dbReference type="Proteomes" id="UP000828251">
    <property type="component" value="Unassembled WGS sequence"/>
</dbReference>
<dbReference type="SUPFAM" id="SSF56219">
    <property type="entry name" value="DNase I-like"/>
    <property type="match status" value="1"/>
</dbReference>
<comment type="caution">
    <text evidence="1">The sequence shown here is derived from an EMBL/GenBank/DDBJ whole genome shotgun (WGS) entry which is preliminary data.</text>
</comment>
<accession>A0A9D3WBW4</accession>
<dbReference type="PANTHER" id="PTHR46890:SF48">
    <property type="entry name" value="RNA-DIRECTED DNA POLYMERASE"/>
    <property type="match status" value="1"/>
</dbReference>
<name>A0A9D3WBW4_9ROSI</name>
<organism evidence="1 2">
    <name type="scientific">Gossypium stocksii</name>
    <dbReference type="NCBI Taxonomy" id="47602"/>
    <lineage>
        <taxon>Eukaryota</taxon>
        <taxon>Viridiplantae</taxon>
        <taxon>Streptophyta</taxon>
        <taxon>Embryophyta</taxon>
        <taxon>Tracheophyta</taxon>
        <taxon>Spermatophyta</taxon>
        <taxon>Magnoliopsida</taxon>
        <taxon>eudicotyledons</taxon>
        <taxon>Gunneridae</taxon>
        <taxon>Pentapetalae</taxon>
        <taxon>rosids</taxon>
        <taxon>malvids</taxon>
        <taxon>Malvales</taxon>
        <taxon>Malvaceae</taxon>
        <taxon>Malvoideae</taxon>
        <taxon>Gossypium</taxon>
    </lineage>
</organism>
<dbReference type="EMBL" id="JAIQCV010000002">
    <property type="protein sequence ID" value="KAH1121242.1"/>
    <property type="molecule type" value="Genomic_DNA"/>
</dbReference>
<dbReference type="OrthoDB" id="991485at2759"/>
<evidence type="ECO:0008006" key="3">
    <source>
        <dbReference type="Google" id="ProtNLM"/>
    </source>
</evidence>
<keyword evidence="2" id="KW-1185">Reference proteome</keyword>
<dbReference type="Gene3D" id="3.60.10.10">
    <property type="entry name" value="Endonuclease/exonuclease/phosphatase"/>
    <property type="match status" value="1"/>
</dbReference>
<dbReference type="PANTHER" id="PTHR46890">
    <property type="entry name" value="NON-LTR RETROLELEMENT REVERSE TRANSCRIPTASE-LIKE PROTEIN-RELATED"/>
    <property type="match status" value="1"/>
</dbReference>
<dbReference type="AlphaFoldDB" id="A0A9D3WBW4"/>
<proteinExistence type="predicted"/>
<evidence type="ECO:0000313" key="2">
    <source>
        <dbReference type="Proteomes" id="UP000828251"/>
    </source>
</evidence>
<evidence type="ECO:0000313" key="1">
    <source>
        <dbReference type="EMBL" id="KAH1121242.1"/>
    </source>
</evidence>
<protein>
    <recommendedName>
        <fullName evidence="3">Reverse transcriptase domain-containing protein</fullName>
    </recommendedName>
</protein>
<dbReference type="InterPro" id="IPR052343">
    <property type="entry name" value="Retrotransposon-Effector_Assoc"/>
</dbReference>
<sequence>MVTGAAIIPNVVVGGDAHEIFADSAGQIGSRGGLSLGWKGNSLITLRSYSPFHVDVDINDYENGASWRLTEFYGNPDERYRRRSWELLRQLGSVHPTPWLIFWDKFRSTNIRERLDRGVANSDWMNLFSSYSVEHLSHSISDHCPVLIDTLGKDPTDEVLEEIIEVQLGLNLEVDKNEVFWEQQAWVNWLKHGDRNTSFFYKVARSNHYCNRILGLEDEEGGWFSQTEEMLKIALKHFDELYIASIFDGEDCLLELVEQKVTMQMNDGLLKPFTEYEIWHGVKSMAPLKAPGTDGRHISDNVLIAYEILHSLKMKKSGKKGNFAFKLDMSKAYDRVEWDFLAGMMSRLGFHQDWVVIIMRCVCSVTFTVGINEGISDFFLQCGDCDKAIRLALICS</sequence>
<reference evidence="1 2" key="1">
    <citation type="journal article" date="2021" name="Plant Biotechnol. J.">
        <title>Multi-omics assisted identification of the key and species-specific regulatory components of drought-tolerant mechanisms in Gossypium stocksii.</title>
        <authorList>
            <person name="Yu D."/>
            <person name="Ke L."/>
            <person name="Zhang D."/>
            <person name="Wu Y."/>
            <person name="Sun Y."/>
            <person name="Mei J."/>
            <person name="Sun J."/>
            <person name="Sun Y."/>
        </authorList>
    </citation>
    <scope>NUCLEOTIDE SEQUENCE [LARGE SCALE GENOMIC DNA]</scope>
    <source>
        <strain evidence="2">cv. E1</strain>
        <tissue evidence="1">Leaf</tissue>
    </source>
</reference>
<dbReference type="InterPro" id="IPR036691">
    <property type="entry name" value="Endo/exonu/phosph_ase_sf"/>
</dbReference>
<gene>
    <name evidence="1" type="ORF">J1N35_004402</name>
</gene>